<protein>
    <submittedName>
        <fullName evidence="3">YEATS4</fullName>
    </submittedName>
</protein>
<feature type="region of interest" description="Disordered" evidence="2">
    <location>
        <begin position="1"/>
        <end position="29"/>
    </location>
</feature>
<sequence length="187" mass="22095">MEVNDKKRPKGLSLKRKSNNKPVLAQNEKINKTTNKQHILEISSHERFVPNSSPALKKNLVQSVEPVQDNTHEKEEFSDIRKFRDILLQNKRNYKELSDLPVFNDMSAYVKKINFKLHDSYPNCNRVEEKKEKTKQNIVSAKNKIQYEIQELNERLKQRKEMIQKLKDELSKVDEHINIEELVEAVT</sequence>
<feature type="coiled-coil region" evidence="1">
    <location>
        <begin position="124"/>
        <end position="176"/>
    </location>
</feature>
<dbReference type="Gene3D" id="2.60.40.1970">
    <property type="entry name" value="YEATS domain"/>
    <property type="match status" value="1"/>
</dbReference>
<reference evidence="3" key="1">
    <citation type="submission" date="2021-03" db="EMBL/GenBank/DDBJ databases">
        <authorList>
            <person name="Bekaert M."/>
        </authorList>
    </citation>
    <scope>NUCLEOTIDE SEQUENCE</scope>
</reference>
<evidence type="ECO:0000313" key="4">
    <source>
        <dbReference type="Proteomes" id="UP000683360"/>
    </source>
</evidence>
<feature type="compositionally biased region" description="Basic residues" evidence="2">
    <location>
        <begin position="7"/>
        <end position="19"/>
    </location>
</feature>
<dbReference type="EMBL" id="CAJPWZ010002191">
    <property type="protein sequence ID" value="CAG2232848.1"/>
    <property type="molecule type" value="Genomic_DNA"/>
</dbReference>
<gene>
    <name evidence="3" type="ORF">MEDL_45534</name>
</gene>
<dbReference type="Proteomes" id="UP000683360">
    <property type="component" value="Unassembled WGS sequence"/>
</dbReference>
<proteinExistence type="predicted"/>
<evidence type="ECO:0000313" key="3">
    <source>
        <dbReference type="EMBL" id="CAG2232848.1"/>
    </source>
</evidence>
<evidence type="ECO:0000256" key="2">
    <source>
        <dbReference type="SAM" id="MobiDB-lite"/>
    </source>
</evidence>
<name>A0A8S3TH30_MYTED</name>
<comment type="caution">
    <text evidence="3">The sequence shown here is derived from an EMBL/GenBank/DDBJ whole genome shotgun (WGS) entry which is preliminary data.</text>
</comment>
<dbReference type="InterPro" id="IPR038704">
    <property type="entry name" value="YEAST_sf"/>
</dbReference>
<dbReference type="OrthoDB" id="6181212at2759"/>
<keyword evidence="4" id="KW-1185">Reference proteome</keyword>
<organism evidence="3 4">
    <name type="scientific">Mytilus edulis</name>
    <name type="common">Blue mussel</name>
    <dbReference type="NCBI Taxonomy" id="6550"/>
    <lineage>
        <taxon>Eukaryota</taxon>
        <taxon>Metazoa</taxon>
        <taxon>Spiralia</taxon>
        <taxon>Lophotrochozoa</taxon>
        <taxon>Mollusca</taxon>
        <taxon>Bivalvia</taxon>
        <taxon>Autobranchia</taxon>
        <taxon>Pteriomorphia</taxon>
        <taxon>Mytilida</taxon>
        <taxon>Mytiloidea</taxon>
        <taxon>Mytilidae</taxon>
        <taxon>Mytilinae</taxon>
        <taxon>Mytilus</taxon>
    </lineage>
</organism>
<keyword evidence="1" id="KW-0175">Coiled coil</keyword>
<accession>A0A8S3TH30</accession>
<dbReference type="AlphaFoldDB" id="A0A8S3TH30"/>
<evidence type="ECO:0000256" key="1">
    <source>
        <dbReference type="SAM" id="Coils"/>
    </source>
</evidence>